<sequence>MVTEKIAKINWFYNKFIQYSDLAFKSHHPLSENVGTNSKGDPNKKLIDFNYHLINTPPNTLQF</sequence>
<dbReference type="AlphaFoldDB" id="A0A3M7SGF6"/>
<protein>
    <submittedName>
        <fullName evidence="1">Uncharacterized protein</fullName>
    </submittedName>
</protein>
<gene>
    <name evidence="1" type="ORF">BpHYR1_049850</name>
</gene>
<evidence type="ECO:0000313" key="1">
    <source>
        <dbReference type="EMBL" id="RNA34630.1"/>
    </source>
</evidence>
<dbReference type="EMBL" id="REGN01001443">
    <property type="protein sequence ID" value="RNA34630.1"/>
    <property type="molecule type" value="Genomic_DNA"/>
</dbReference>
<name>A0A3M7SGF6_BRAPC</name>
<dbReference type="Proteomes" id="UP000276133">
    <property type="component" value="Unassembled WGS sequence"/>
</dbReference>
<accession>A0A3M7SGF6</accession>
<comment type="caution">
    <text evidence="1">The sequence shown here is derived from an EMBL/GenBank/DDBJ whole genome shotgun (WGS) entry which is preliminary data.</text>
</comment>
<organism evidence="1 2">
    <name type="scientific">Brachionus plicatilis</name>
    <name type="common">Marine rotifer</name>
    <name type="synonym">Brachionus muelleri</name>
    <dbReference type="NCBI Taxonomy" id="10195"/>
    <lineage>
        <taxon>Eukaryota</taxon>
        <taxon>Metazoa</taxon>
        <taxon>Spiralia</taxon>
        <taxon>Gnathifera</taxon>
        <taxon>Rotifera</taxon>
        <taxon>Eurotatoria</taxon>
        <taxon>Monogononta</taxon>
        <taxon>Pseudotrocha</taxon>
        <taxon>Ploima</taxon>
        <taxon>Brachionidae</taxon>
        <taxon>Brachionus</taxon>
    </lineage>
</organism>
<keyword evidence="2" id="KW-1185">Reference proteome</keyword>
<evidence type="ECO:0000313" key="2">
    <source>
        <dbReference type="Proteomes" id="UP000276133"/>
    </source>
</evidence>
<proteinExistence type="predicted"/>
<reference evidence="1 2" key="1">
    <citation type="journal article" date="2018" name="Sci. Rep.">
        <title>Genomic signatures of local adaptation to the degree of environmental predictability in rotifers.</title>
        <authorList>
            <person name="Franch-Gras L."/>
            <person name="Hahn C."/>
            <person name="Garcia-Roger E.M."/>
            <person name="Carmona M.J."/>
            <person name="Serra M."/>
            <person name="Gomez A."/>
        </authorList>
    </citation>
    <scope>NUCLEOTIDE SEQUENCE [LARGE SCALE GENOMIC DNA]</scope>
    <source>
        <strain evidence="1">HYR1</strain>
    </source>
</reference>